<dbReference type="InterPro" id="IPR051609">
    <property type="entry name" value="NmrA/Isoflavone_reductase-like"/>
</dbReference>
<dbReference type="GO" id="GO:0016491">
    <property type="term" value="F:oxidoreductase activity"/>
    <property type="evidence" value="ECO:0007669"/>
    <property type="project" value="UniProtKB-KW"/>
</dbReference>
<dbReference type="Pfam" id="PF05368">
    <property type="entry name" value="NmrA"/>
    <property type="match status" value="1"/>
</dbReference>
<dbReference type="InterPro" id="IPR008030">
    <property type="entry name" value="NmrA-like"/>
</dbReference>
<evidence type="ECO:0000313" key="5">
    <source>
        <dbReference type="Proteomes" id="UP000509510"/>
    </source>
</evidence>
<accession>A0A7H8RA29</accession>
<name>A0A7H8RA29_TALRU</name>
<dbReference type="EMBL" id="CP055903">
    <property type="protein sequence ID" value="QKX63232.1"/>
    <property type="molecule type" value="Genomic_DNA"/>
</dbReference>
<dbReference type="InterPro" id="IPR045312">
    <property type="entry name" value="PCBER-like"/>
</dbReference>
<dbReference type="AlphaFoldDB" id="A0A7H8RA29"/>
<reference evidence="5" key="1">
    <citation type="submission" date="2020-06" db="EMBL/GenBank/DDBJ databases">
        <title>A chromosome-scale genome assembly of Talaromyces rugulosus W13939.</title>
        <authorList>
            <person name="Wang B."/>
            <person name="Guo L."/>
            <person name="Ye K."/>
            <person name="Wang L."/>
        </authorList>
    </citation>
    <scope>NUCLEOTIDE SEQUENCE [LARGE SCALE GENOMIC DNA]</scope>
    <source>
        <strain evidence="5">W13939</strain>
    </source>
</reference>
<dbReference type="OrthoDB" id="9974981at2759"/>
<dbReference type="Proteomes" id="UP000509510">
    <property type="component" value="Chromosome VI"/>
</dbReference>
<dbReference type="KEGG" id="trg:TRUGW13939_10401"/>
<evidence type="ECO:0000256" key="1">
    <source>
        <dbReference type="ARBA" id="ARBA00022857"/>
    </source>
</evidence>
<protein>
    <recommendedName>
        <fullName evidence="3">NmrA-like domain-containing protein</fullName>
    </recommendedName>
</protein>
<dbReference type="GeneID" id="55997881"/>
<evidence type="ECO:0000256" key="2">
    <source>
        <dbReference type="ARBA" id="ARBA00023002"/>
    </source>
</evidence>
<sequence>MAPQLKNVAIIGASGNVGSIILDAFVGASQFNVTVLTRSSSSATFPARVTVRKSDFSEQDLVSAFNGQDVVISVVGLGGFTDQKKFIDAAISAGVKRFIPSEFSANTLSPAVVQLLPVFAQKKEVLDYLKTKEASGLTWTAIWTALFFDQCLTTGFLGFDLPTRTASIWDGGNSVFSLTNVDQLKRAVIATLERPAETANKNLYIASVETSQNELLAALEKATASKWTVTQTTTDEQVSEGTARLGKGDFTGAFVLVKATSLGNTPNLRANYIRDEQLANDLLGLKLESVEDTVKRVVGASS</sequence>
<dbReference type="RefSeq" id="XP_035349406.1">
    <property type="nucleotide sequence ID" value="XM_035493513.1"/>
</dbReference>
<evidence type="ECO:0000259" key="3">
    <source>
        <dbReference type="Pfam" id="PF05368"/>
    </source>
</evidence>
<organism evidence="4 5">
    <name type="scientific">Talaromyces rugulosus</name>
    <name type="common">Penicillium rugulosum</name>
    <dbReference type="NCBI Taxonomy" id="121627"/>
    <lineage>
        <taxon>Eukaryota</taxon>
        <taxon>Fungi</taxon>
        <taxon>Dikarya</taxon>
        <taxon>Ascomycota</taxon>
        <taxon>Pezizomycotina</taxon>
        <taxon>Eurotiomycetes</taxon>
        <taxon>Eurotiomycetidae</taxon>
        <taxon>Eurotiales</taxon>
        <taxon>Trichocomaceae</taxon>
        <taxon>Talaromyces</taxon>
        <taxon>Talaromyces sect. Islandici</taxon>
    </lineage>
</organism>
<gene>
    <name evidence="4" type="ORF">TRUGW13939_10401</name>
</gene>
<dbReference type="InterPro" id="IPR036291">
    <property type="entry name" value="NAD(P)-bd_dom_sf"/>
</dbReference>
<dbReference type="Gene3D" id="3.90.25.10">
    <property type="entry name" value="UDP-galactose 4-epimerase, domain 1"/>
    <property type="match status" value="1"/>
</dbReference>
<keyword evidence="1" id="KW-0521">NADP</keyword>
<dbReference type="PANTHER" id="PTHR47706">
    <property type="entry name" value="NMRA-LIKE FAMILY PROTEIN"/>
    <property type="match status" value="1"/>
</dbReference>
<evidence type="ECO:0000313" key="4">
    <source>
        <dbReference type="EMBL" id="QKX63232.1"/>
    </source>
</evidence>
<dbReference type="SUPFAM" id="SSF51735">
    <property type="entry name" value="NAD(P)-binding Rossmann-fold domains"/>
    <property type="match status" value="1"/>
</dbReference>
<dbReference type="Gene3D" id="3.40.50.720">
    <property type="entry name" value="NAD(P)-binding Rossmann-like Domain"/>
    <property type="match status" value="1"/>
</dbReference>
<feature type="domain" description="NmrA-like" evidence="3">
    <location>
        <begin position="6"/>
        <end position="233"/>
    </location>
</feature>
<keyword evidence="2" id="KW-0560">Oxidoreductase</keyword>
<dbReference type="CDD" id="cd05259">
    <property type="entry name" value="PCBER_SDR_a"/>
    <property type="match status" value="1"/>
</dbReference>
<keyword evidence="5" id="KW-1185">Reference proteome</keyword>
<dbReference type="PANTHER" id="PTHR47706:SF9">
    <property type="entry name" value="NMRA-LIKE DOMAIN-CONTAINING PROTEIN-RELATED"/>
    <property type="match status" value="1"/>
</dbReference>
<proteinExistence type="predicted"/>